<name>A0A6P2C9Q1_9ACTN</name>
<gene>
    <name evidence="6" type="ORF">EAS64_08160</name>
</gene>
<evidence type="ECO:0000313" key="6">
    <source>
        <dbReference type="EMBL" id="TVZ07255.1"/>
    </source>
</evidence>
<dbReference type="OrthoDB" id="9801510at2"/>
<reference evidence="6 7" key="1">
    <citation type="submission" date="2018-11" db="EMBL/GenBank/DDBJ databases">
        <title>Trebonia kvetii gen.nov., sp.nov., a novel acidophilic actinobacterium, and proposal of the new actinobacterial family Treboniaceae fam. nov.</title>
        <authorList>
            <person name="Rapoport D."/>
            <person name="Sagova-Mareckova M."/>
            <person name="Sedlacek I."/>
            <person name="Provaznik J."/>
            <person name="Kralova S."/>
            <person name="Pavlinic D."/>
            <person name="Benes V."/>
            <person name="Kopecky J."/>
        </authorList>
    </citation>
    <scope>NUCLEOTIDE SEQUENCE [LARGE SCALE GENOMIC DNA]</scope>
    <source>
        <strain evidence="6 7">15Tr583</strain>
    </source>
</reference>
<proteinExistence type="inferred from homology"/>
<dbReference type="PANTHER" id="PTHR42996:SF1">
    <property type="entry name" value="PHOSPHATE-BINDING PROTEIN PSTS"/>
    <property type="match status" value="1"/>
</dbReference>
<organism evidence="6 7">
    <name type="scientific">Trebonia kvetii</name>
    <dbReference type="NCBI Taxonomy" id="2480626"/>
    <lineage>
        <taxon>Bacteria</taxon>
        <taxon>Bacillati</taxon>
        <taxon>Actinomycetota</taxon>
        <taxon>Actinomycetes</taxon>
        <taxon>Streptosporangiales</taxon>
        <taxon>Treboniaceae</taxon>
        <taxon>Trebonia</taxon>
    </lineage>
</organism>
<dbReference type="PANTHER" id="PTHR42996">
    <property type="entry name" value="PHOSPHATE-BINDING PROTEIN PSTS"/>
    <property type="match status" value="1"/>
</dbReference>
<evidence type="ECO:0000256" key="2">
    <source>
        <dbReference type="SAM" id="MobiDB-lite"/>
    </source>
</evidence>
<keyword evidence="7" id="KW-1185">Reference proteome</keyword>
<keyword evidence="3" id="KW-0812">Transmembrane</keyword>
<dbReference type="InterPro" id="IPR024370">
    <property type="entry name" value="PBP_domain"/>
</dbReference>
<dbReference type="Pfam" id="PF12849">
    <property type="entry name" value="PBP_like_2"/>
    <property type="match status" value="1"/>
</dbReference>
<feature type="domain" description="PBP" evidence="5">
    <location>
        <begin position="30"/>
        <end position="358"/>
    </location>
</feature>
<evidence type="ECO:0000256" key="1">
    <source>
        <dbReference type="ARBA" id="ARBA00008725"/>
    </source>
</evidence>
<keyword evidence="4" id="KW-0732">Signal</keyword>
<evidence type="ECO:0000313" key="7">
    <source>
        <dbReference type="Proteomes" id="UP000460272"/>
    </source>
</evidence>
<evidence type="ECO:0000256" key="4">
    <source>
        <dbReference type="SAM" id="SignalP"/>
    </source>
</evidence>
<keyword evidence="3" id="KW-1133">Transmembrane helix</keyword>
<sequence>MIRFPARWQGPLAVGAAAAMALLALTTTASPASAGTYATLSGSGSSWAAVALDQWAQDLQSNGLTVNFNEDGSAAGRGDYMQGSQVDFAASDPPFRNGADELANTGAEIPSYGYSYIPDVGGGTAFMYHVTVGGHQITNLRLSGDTIIKIFTGQITNWDDPAITKDYGAQLPNEPIIPVVRSDGSGATFFFTRWMAHEFPQQWDAFCQKVHPGIKLPCPQTEFYPQFGNVKLESGSNAVSVYITSSYGEGAIGYDEYAYALNAHWPVVAVENAAGYYVLPTASNVAVALTQAQINEDQTSKDFLQQNLDNVYNYKDPRSYPLSSYSYLIVPTTAGKQPPIFNSEVGKSLSTYINFYLCQGQQQAAALGYSPLPINLVTGAFLQVNKIPGTVGAPDIHSYGTCNNPTFVNGQDILLKQAPYPNKCQKAGSPLSCTTASTTPSGTSSPSPGATGQASAAATSSAGSGNGTGSGTGSGSGSGSGGGGSGGTTGNALNTDITGSVINVPGSGADRILLAVITALGVAAAVAAPPSVAAYLRRRRGR</sequence>
<keyword evidence="3" id="KW-0472">Membrane</keyword>
<dbReference type="EMBL" id="RPFW01000001">
    <property type="protein sequence ID" value="TVZ07255.1"/>
    <property type="molecule type" value="Genomic_DNA"/>
</dbReference>
<dbReference type="AlphaFoldDB" id="A0A6P2C9Q1"/>
<feature type="transmembrane region" description="Helical" evidence="3">
    <location>
        <begin position="512"/>
        <end position="536"/>
    </location>
</feature>
<evidence type="ECO:0000259" key="5">
    <source>
        <dbReference type="Pfam" id="PF12849"/>
    </source>
</evidence>
<dbReference type="Proteomes" id="UP000460272">
    <property type="component" value="Unassembled WGS sequence"/>
</dbReference>
<feature type="compositionally biased region" description="Gly residues" evidence="2">
    <location>
        <begin position="464"/>
        <end position="487"/>
    </location>
</feature>
<feature type="region of interest" description="Disordered" evidence="2">
    <location>
        <begin position="429"/>
        <end position="487"/>
    </location>
</feature>
<dbReference type="Gene3D" id="3.40.190.10">
    <property type="entry name" value="Periplasmic binding protein-like II"/>
    <property type="match status" value="2"/>
</dbReference>
<feature type="compositionally biased region" description="Low complexity" evidence="2">
    <location>
        <begin position="434"/>
        <end position="463"/>
    </location>
</feature>
<evidence type="ECO:0000256" key="3">
    <source>
        <dbReference type="SAM" id="Phobius"/>
    </source>
</evidence>
<comment type="similarity">
    <text evidence="1">Belongs to the PstS family.</text>
</comment>
<dbReference type="SUPFAM" id="SSF53850">
    <property type="entry name" value="Periplasmic binding protein-like II"/>
    <property type="match status" value="1"/>
</dbReference>
<feature type="signal peptide" evidence="4">
    <location>
        <begin position="1"/>
        <end position="34"/>
    </location>
</feature>
<accession>A0A6P2C9Q1</accession>
<feature type="chain" id="PRO_5026713083" evidence="4">
    <location>
        <begin position="35"/>
        <end position="542"/>
    </location>
</feature>
<dbReference type="InterPro" id="IPR050962">
    <property type="entry name" value="Phosphate-bind_PstS"/>
</dbReference>
<protein>
    <submittedName>
        <fullName evidence="6">Phosphate ABC transporter substrate-binding protein</fullName>
    </submittedName>
</protein>
<dbReference type="RefSeq" id="WP_145852024.1">
    <property type="nucleotide sequence ID" value="NZ_RPFW01000001.1"/>
</dbReference>
<comment type="caution">
    <text evidence="6">The sequence shown here is derived from an EMBL/GenBank/DDBJ whole genome shotgun (WGS) entry which is preliminary data.</text>
</comment>